<reference evidence="2" key="1">
    <citation type="journal article" date="2014" name="Genome Announc.">
        <title>Draft Genome Sequences of Three Alkaliphilic Bacillus Strains, Bacillus wakoensis JCM 9140T, Bacillus akibai JCM 9157T, and Bacillus hemicellulosilyticus JCM 9152T.</title>
        <authorList>
            <person name="Yuki M."/>
            <person name="Oshima K."/>
            <person name="Suda W."/>
            <person name="Oshida Y."/>
            <person name="Kitamura K."/>
            <person name="Iida T."/>
            <person name="Hattori M."/>
            <person name="Ohkuma M."/>
        </authorList>
    </citation>
    <scope>NUCLEOTIDE SEQUENCE [LARGE SCALE GENOMIC DNA]</scope>
    <source>
        <strain evidence="2">JCM 9140</strain>
    </source>
</reference>
<name>W4Q5T7_9BACI</name>
<proteinExistence type="predicted"/>
<feature type="transmembrane region" description="Helical" evidence="1">
    <location>
        <begin position="12"/>
        <end position="35"/>
    </location>
</feature>
<evidence type="ECO:0000313" key="3">
    <source>
        <dbReference type="Proteomes" id="UP000018890"/>
    </source>
</evidence>
<protein>
    <submittedName>
        <fullName evidence="2">Uncharacterized protein</fullName>
    </submittedName>
</protein>
<dbReference type="STRING" id="1236970.JCM9140_3464"/>
<gene>
    <name evidence="2" type="ORF">JCM9140_3464</name>
</gene>
<dbReference type="EMBL" id="BAUT01000046">
    <property type="protein sequence ID" value="GAE27330.1"/>
    <property type="molecule type" value="Genomic_DNA"/>
</dbReference>
<evidence type="ECO:0000256" key="1">
    <source>
        <dbReference type="SAM" id="Phobius"/>
    </source>
</evidence>
<dbReference type="AlphaFoldDB" id="W4Q5T7"/>
<dbReference type="RefSeq" id="WP_034748412.1">
    <property type="nucleotide sequence ID" value="NZ_BAUT01000046.1"/>
</dbReference>
<comment type="caution">
    <text evidence="2">The sequence shown here is derived from an EMBL/GenBank/DDBJ whole genome shotgun (WGS) entry which is preliminary data.</text>
</comment>
<keyword evidence="1" id="KW-1133">Transmembrane helix</keyword>
<keyword evidence="3" id="KW-1185">Reference proteome</keyword>
<sequence length="172" mass="19654">MKNVTTNQNGYALILVLLTIALIGIFIPIIITNIFNNSLQFQKIEENNQLLKLEEMAYLYMDKALDHSAKVAQEKIVIWFEDNPGADSTLILNTFLDIFEDELSFYEVALGSELHKKMHDSSEGFAYNIDIYEISGTNESIRIKFRVNSTTSDDYTSNPIETERTITLSIEE</sequence>
<evidence type="ECO:0000313" key="2">
    <source>
        <dbReference type="EMBL" id="GAE27330.1"/>
    </source>
</evidence>
<keyword evidence="1" id="KW-0472">Membrane</keyword>
<dbReference type="Proteomes" id="UP000018890">
    <property type="component" value="Unassembled WGS sequence"/>
</dbReference>
<organism evidence="2 3">
    <name type="scientific">Halalkalibacter wakoensis JCM 9140</name>
    <dbReference type="NCBI Taxonomy" id="1236970"/>
    <lineage>
        <taxon>Bacteria</taxon>
        <taxon>Bacillati</taxon>
        <taxon>Bacillota</taxon>
        <taxon>Bacilli</taxon>
        <taxon>Bacillales</taxon>
        <taxon>Bacillaceae</taxon>
        <taxon>Halalkalibacter</taxon>
    </lineage>
</organism>
<accession>W4Q5T7</accession>
<keyword evidence="1" id="KW-0812">Transmembrane</keyword>